<feature type="domain" description="Transcriptional regulator TetR C-terminal Firmicutes type" evidence="1">
    <location>
        <begin position="15"/>
        <end position="112"/>
    </location>
</feature>
<sequence length="124" mass="14363">MTGILLIAQIVSSYPLSVRIFEEFSRHAEFLKIMFGTNGDLSYANRYKNFLAEQMIDKFSYLQPQDEKMHIPRDYLIAYMSSANFGILMHWLESGMKQTPQQMGRIMAQIINYGPIISSGLREK</sequence>
<keyword evidence="3" id="KW-1185">Reference proteome</keyword>
<dbReference type="Gene3D" id="1.10.357.10">
    <property type="entry name" value="Tetracycline Repressor, domain 2"/>
    <property type="match status" value="1"/>
</dbReference>
<evidence type="ECO:0000313" key="2">
    <source>
        <dbReference type="EMBL" id="NGM81331.1"/>
    </source>
</evidence>
<dbReference type="Pfam" id="PF14278">
    <property type="entry name" value="TetR_C_8"/>
    <property type="match status" value="1"/>
</dbReference>
<dbReference type="AlphaFoldDB" id="A0A6M1PLV6"/>
<accession>A0A6M1PLV6</accession>
<comment type="caution">
    <text evidence="2">The sequence shown here is derived from an EMBL/GenBank/DDBJ whole genome shotgun (WGS) entry which is preliminary data.</text>
</comment>
<protein>
    <recommendedName>
        <fullName evidence="1">Transcriptional regulator TetR C-terminal Firmicutes type domain-containing protein</fullName>
    </recommendedName>
</protein>
<reference evidence="2 3" key="1">
    <citation type="submission" date="2020-02" db="EMBL/GenBank/DDBJ databases">
        <authorList>
            <person name="Gao J."/>
            <person name="Sun J."/>
        </authorList>
    </citation>
    <scope>NUCLEOTIDE SEQUENCE [LARGE SCALE GENOMIC DNA]</scope>
    <source>
        <strain evidence="2 3">7124</strain>
    </source>
</reference>
<name>A0A6M1PLV6_9BACL</name>
<evidence type="ECO:0000313" key="3">
    <source>
        <dbReference type="Proteomes" id="UP000480151"/>
    </source>
</evidence>
<dbReference type="EMBL" id="JAAKGU010000001">
    <property type="protein sequence ID" value="NGM81331.1"/>
    <property type="molecule type" value="Genomic_DNA"/>
</dbReference>
<dbReference type="Proteomes" id="UP000480151">
    <property type="component" value="Unassembled WGS sequence"/>
</dbReference>
<organism evidence="2 3">
    <name type="scientific">Paenibacillus apii</name>
    <dbReference type="NCBI Taxonomy" id="1850370"/>
    <lineage>
        <taxon>Bacteria</taxon>
        <taxon>Bacillati</taxon>
        <taxon>Bacillota</taxon>
        <taxon>Bacilli</taxon>
        <taxon>Bacillales</taxon>
        <taxon>Paenibacillaceae</taxon>
        <taxon>Paenibacillus</taxon>
    </lineage>
</organism>
<proteinExistence type="predicted"/>
<evidence type="ECO:0000259" key="1">
    <source>
        <dbReference type="Pfam" id="PF14278"/>
    </source>
</evidence>
<dbReference type="InterPro" id="IPR039532">
    <property type="entry name" value="TetR_C_Firmicutes"/>
</dbReference>
<gene>
    <name evidence="2" type="ORF">G5B47_02770</name>
</gene>